<accession>A0ABR0J932</accession>
<dbReference type="EMBL" id="JAVRRF010000015">
    <property type="protein sequence ID" value="KAK5058187.1"/>
    <property type="molecule type" value="Genomic_DNA"/>
</dbReference>
<dbReference type="Proteomes" id="UP001345691">
    <property type="component" value="Unassembled WGS sequence"/>
</dbReference>
<feature type="compositionally biased region" description="Polar residues" evidence="1">
    <location>
        <begin position="746"/>
        <end position="774"/>
    </location>
</feature>
<name>A0ABR0J932_9EURO</name>
<proteinExistence type="predicted"/>
<feature type="compositionally biased region" description="Polar residues" evidence="1">
    <location>
        <begin position="289"/>
        <end position="311"/>
    </location>
</feature>
<organism evidence="2 3">
    <name type="scientific">Exophiala sideris</name>
    <dbReference type="NCBI Taxonomy" id="1016849"/>
    <lineage>
        <taxon>Eukaryota</taxon>
        <taxon>Fungi</taxon>
        <taxon>Dikarya</taxon>
        <taxon>Ascomycota</taxon>
        <taxon>Pezizomycotina</taxon>
        <taxon>Eurotiomycetes</taxon>
        <taxon>Chaetothyriomycetidae</taxon>
        <taxon>Chaetothyriales</taxon>
        <taxon>Herpotrichiellaceae</taxon>
        <taxon>Exophiala</taxon>
    </lineage>
</organism>
<feature type="region of interest" description="Disordered" evidence="1">
    <location>
        <begin position="830"/>
        <end position="938"/>
    </location>
</feature>
<feature type="compositionally biased region" description="Basic and acidic residues" evidence="1">
    <location>
        <begin position="199"/>
        <end position="215"/>
    </location>
</feature>
<evidence type="ECO:0000256" key="1">
    <source>
        <dbReference type="SAM" id="MobiDB-lite"/>
    </source>
</evidence>
<feature type="compositionally biased region" description="Polar residues" evidence="1">
    <location>
        <begin position="842"/>
        <end position="860"/>
    </location>
</feature>
<comment type="caution">
    <text evidence="2">The sequence shown here is derived from an EMBL/GenBank/DDBJ whole genome shotgun (WGS) entry which is preliminary data.</text>
</comment>
<feature type="compositionally biased region" description="Polar residues" evidence="1">
    <location>
        <begin position="708"/>
        <end position="724"/>
    </location>
</feature>
<sequence>MSLRKSARLSATPLRLFTDRADNKAPASSNSSNEPSPTFSSGDSFNSNGPSTSVTDWADLDDYAYRSTQHIAATMRSKPTTRRDSQSNTENGSRRSSGRLRKSTAKEPSPSPSPSLDMDDIDDYSYQSIRDNANASSPNTVTRHGLVSRMEVDARKALGPPWKPAAQNPSTSTIDMTDVDDYTYRTLRDRASSATEAKSTTRRDSQSNAEHENRRSSGRVRKPTAKAQALNGSRSYSPPLSDTIVIGSSSQKEDSPVPEQAPPAAEQATETRQKTPPAPEIPETPATTKVNGTVTPSKTPIENDDSLLTTIESPSRRASRRERKPTAKVLEISSTAQKRPATEEEDVRPRKSARISHSGARVPSKLRYSLSSATEEDVTIDDDKVEIGETPKKSKMIVLKSKRLSELNNPSQSPVVEKPQPPSSRRESKRKVRVNEPSKENTVIVPPARAANIRPIIDLKNTCNLSCLEPSSRLLAFAEIARQMPDVEVDDNEIMPGSVHDWRAYTGQWCECNKVQPAVAAPIDTEELARALLPNTVAGSSKYEPIDLTESQPQATPEAELLSTPVNTILRASDAERLSLLYAAPPSEAESRDRNSLSAGPSVRREMSFSAPQARPSGPRHQMNTMMYPPSTSSTAFPVRNSYEERIRQDHEKLTSIRQRAVAKGIQWTFNMSFDEIQALILEHEAAGERLYLDSYMPTNERERRMSRGQQPGTTRRQSDTQSGFGMLMLPPGYPHSRPAGKSRQTESANVNGISNVSHAHGSPPTNGLPKTQDSLRANKYSDLRPDENLFEYIDRLVDSLPSPDPQATSEKQMTAQEKEALYDHIDRLVDSMPGPADSRRQQSPSGHTSTSETRATKQTIKPPISLQAGQSDVTGLQYRRTSSPSRPKSSRFRVDPRGLRGESPGPGTIINMAEKRNASGKQTRRSRGKVMDGGERA</sequence>
<feature type="compositionally biased region" description="Basic and acidic residues" evidence="1">
    <location>
        <begin position="182"/>
        <end position="191"/>
    </location>
</feature>
<feature type="compositionally biased region" description="Low complexity" evidence="1">
    <location>
        <begin position="24"/>
        <end position="41"/>
    </location>
</feature>
<feature type="compositionally biased region" description="Polar residues" evidence="1">
    <location>
        <begin position="42"/>
        <end position="55"/>
    </location>
</feature>
<feature type="compositionally biased region" description="Polar residues" evidence="1">
    <location>
        <begin position="133"/>
        <end position="142"/>
    </location>
</feature>
<feature type="region of interest" description="Disordered" evidence="1">
    <location>
        <begin position="584"/>
        <end position="622"/>
    </location>
</feature>
<protein>
    <submittedName>
        <fullName evidence="2">Uncharacterized protein</fullName>
    </submittedName>
</protein>
<feature type="region of interest" description="Disordered" evidence="1">
    <location>
        <begin position="695"/>
        <end position="774"/>
    </location>
</feature>
<feature type="region of interest" description="Disordered" evidence="1">
    <location>
        <begin position="1"/>
        <end position="57"/>
    </location>
</feature>
<evidence type="ECO:0000313" key="2">
    <source>
        <dbReference type="EMBL" id="KAK5058187.1"/>
    </source>
</evidence>
<evidence type="ECO:0000313" key="3">
    <source>
        <dbReference type="Proteomes" id="UP001345691"/>
    </source>
</evidence>
<keyword evidence="3" id="KW-1185">Reference proteome</keyword>
<reference evidence="2 3" key="1">
    <citation type="submission" date="2023-08" db="EMBL/GenBank/DDBJ databases">
        <title>Black Yeasts Isolated from many extreme environments.</title>
        <authorList>
            <person name="Coleine C."/>
            <person name="Stajich J.E."/>
            <person name="Selbmann L."/>
        </authorList>
    </citation>
    <scope>NUCLEOTIDE SEQUENCE [LARGE SCALE GENOMIC DNA]</scope>
    <source>
        <strain evidence="2 3">CCFEE 6328</strain>
    </source>
</reference>
<feature type="region of interest" description="Disordered" evidence="1">
    <location>
        <begin position="70"/>
        <end position="379"/>
    </location>
</feature>
<feature type="region of interest" description="Disordered" evidence="1">
    <location>
        <begin position="403"/>
        <end position="440"/>
    </location>
</feature>
<gene>
    <name evidence="2" type="ORF">LTR69_007185</name>
</gene>
<feature type="compositionally biased region" description="Polar residues" evidence="1">
    <location>
        <begin position="230"/>
        <end position="250"/>
    </location>
</feature>